<feature type="compositionally biased region" description="Basic and acidic residues" evidence="2">
    <location>
        <begin position="529"/>
        <end position="539"/>
    </location>
</feature>
<dbReference type="PANTHER" id="PTHR28108:SF1">
    <property type="entry name" value="SWR1-COMPLEX PROTEIN 3"/>
    <property type="match status" value="1"/>
</dbReference>
<evidence type="ECO:0000313" key="4">
    <source>
        <dbReference type="Proteomes" id="UP000001307"/>
    </source>
</evidence>
<organism evidence="3">
    <name type="scientific">Oikopleura dioica</name>
    <name type="common">Tunicate</name>
    <dbReference type="NCBI Taxonomy" id="34765"/>
    <lineage>
        <taxon>Eukaryota</taxon>
        <taxon>Metazoa</taxon>
        <taxon>Chordata</taxon>
        <taxon>Tunicata</taxon>
        <taxon>Appendicularia</taxon>
        <taxon>Copelata</taxon>
        <taxon>Oikopleuridae</taxon>
        <taxon>Oikopleura</taxon>
    </lineage>
</organism>
<dbReference type="Proteomes" id="UP000001307">
    <property type="component" value="Unassembled WGS sequence"/>
</dbReference>
<dbReference type="AlphaFoldDB" id="E4XFC6"/>
<evidence type="ECO:0000256" key="1">
    <source>
        <dbReference type="SAM" id="Coils"/>
    </source>
</evidence>
<dbReference type="PANTHER" id="PTHR28108">
    <property type="entry name" value="SWR1-COMPLEX PROTEIN 3"/>
    <property type="match status" value="1"/>
</dbReference>
<feature type="compositionally biased region" description="Polar residues" evidence="2">
    <location>
        <begin position="480"/>
        <end position="491"/>
    </location>
</feature>
<reference evidence="3" key="1">
    <citation type="journal article" date="2010" name="Science">
        <title>Plasticity of animal genome architecture unmasked by rapid evolution of a pelagic tunicate.</title>
        <authorList>
            <person name="Denoeud F."/>
            <person name="Henriet S."/>
            <person name="Mungpakdee S."/>
            <person name="Aury J.M."/>
            <person name="Da Silva C."/>
            <person name="Brinkmann H."/>
            <person name="Mikhaleva J."/>
            <person name="Olsen L.C."/>
            <person name="Jubin C."/>
            <person name="Canestro C."/>
            <person name="Bouquet J.M."/>
            <person name="Danks G."/>
            <person name="Poulain J."/>
            <person name="Campsteijn C."/>
            <person name="Adamski M."/>
            <person name="Cross I."/>
            <person name="Yadetie F."/>
            <person name="Muffato M."/>
            <person name="Louis A."/>
            <person name="Butcher S."/>
            <person name="Tsagkogeorga G."/>
            <person name="Konrad A."/>
            <person name="Singh S."/>
            <person name="Jensen M.F."/>
            <person name="Cong E.H."/>
            <person name="Eikeseth-Otteraa H."/>
            <person name="Noel B."/>
            <person name="Anthouard V."/>
            <person name="Porcel B.M."/>
            <person name="Kachouri-Lafond R."/>
            <person name="Nishino A."/>
            <person name="Ugolini M."/>
            <person name="Chourrout P."/>
            <person name="Nishida H."/>
            <person name="Aasland R."/>
            <person name="Huzurbazar S."/>
            <person name="Westhof E."/>
            <person name="Delsuc F."/>
            <person name="Lehrach H."/>
            <person name="Reinhardt R."/>
            <person name="Weissenbach J."/>
            <person name="Roy S.W."/>
            <person name="Artiguenave F."/>
            <person name="Postlethwait J.H."/>
            <person name="Manak J.R."/>
            <person name="Thompson E.M."/>
            <person name="Jaillon O."/>
            <person name="Du Pasquier L."/>
            <person name="Boudinot P."/>
            <person name="Liberles D.A."/>
            <person name="Volff J.N."/>
            <person name="Philippe H."/>
            <person name="Lenhard B."/>
            <person name="Roest Crollius H."/>
            <person name="Wincker P."/>
            <person name="Chourrout D."/>
        </authorList>
    </citation>
    <scope>NUCLEOTIDE SEQUENCE [LARGE SCALE GENOMIC DNA]</scope>
</reference>
<sequence length="645" mass="76499">MDCSNWAFELERAVKNAVDQADLLTRTSSQVSETDLAVEHARALLQTWTVKTPEASKKSSATPATPRTRGLLDDLEYAGLSAITEIDPSSINSAGDFVSKYLKEEETSDHLSNEAINNTDAFIKRLMTVDLSKNLPKPEPKVNFRAAQRERVNLINAKREQRRKESQIRLTAEKAAREEEQKKYQEEKIRRQKCRLKEEKEMTSEITRLRRELDGEKKKTKQQAELQSIRELKKKQAEAEEIKKLQELRRKQMEQKMKLDAKNKIIIQQKIENHRRERLNLLGRYFNSWSLILVKRRKQSGMAQACRDWHVTRKVFNGWRRWAKKIQNDKIMAEEIQKAKTLRLFESRVTKQKDEILLTRLFTAWRLFSKQECERRKLVEAEQEMKMKMSNLISKLKQRPIQLEDVEDVPEVTEVRPFYPESCDPLIHDRKSAREKNILEKDKPTDTKAMIKNFQDEFKILQAQRMREERLRKTQEESAKTSMKVSKNTTSKTIESLVKPHKSVLSMEERKLEREKRKNEISALKKKKKEEDEAKKREERRIANEEALNERKRKREILLAQKQAKENQEKLKQVAKEKAQKNIVIAKEHHVKLLKKRSLNALMIWCNIEKSKNKEKIENFRLEKLRPLIIYWGKFVQEKLTRNQR</sequence>
<dbReference type="InParanoid" id="E4XFC6"/>
<accession>E4XFC6</accession>
<keyword evidence="1" id="KW-0175">Coiled coil</keyword>
<name>E4XFC6_OIKDI</name>
<evidence type="ECO:0000256" key="2">
    <source>
        <dbReference type="SAM" id="MobiDB-lite"/>
    </source>
</evidence>
<feature type="coiled-coil region" evidence="1">
    <location>
        <begin position="144"/>
        <end position="262"/>
    </location>
</feature>
<dbReference type="EMBL" id="FN653044">
    <property type="protein sequence ID" value="CBY24314.1"/>
    <property type="molecule type" value="Genomic_DNA"/>
</dbReference>
<feature type="compositionally biased region" description="Basic and acidic residues" evidence="2">
    <location>
        <begin position="507"/>
        <end position="520"/>
    </location>
</feature>
<dbReference type="GO" id="GO:0000812">
    <property type="term" value="C:Swr1 complex"/>
    <property type="evidence" value="ECO:0007669"/>
    <property type="project" value="InterPro"/>
</dbReference>
<feature type="region of interest" description="Disordered" evidence="2">
    <location>
        <begin position="497"/>
        <end position="539"/>
    </location>
</feature>
<keyword evidence="4" id="KW-1185">Reference proteome</keyword>
<dbReference type="GO" id="GO:0140849">
    <property type="term" value="F:ATP-dependent H2AZ histone chaperone activity"/>
    <property type="evidence" value="ECO:0007669"/>
    <property type="project" value="InterPro"/>
</dbReference>
<proteinExistence type="predicted"/>
<protein>
    <submittedName>
        <fullName evidence="3">Uncharacterized protein</fullName>
    </submittedName>
</protein>
<gene>
    <name evidence="3" type="ORF">GSOID_T00009667001</name>
</gene>
<feature type="region of interest" description="Disordered" evidence="2">
    <location>
        <begin position="472"/>
        <end position="491"/>
    </location>
</feature>
<evidence type="ECO:0000313" key="3">
    <source>
        <dbReference type="EMBL" id="CBY24314.1"/>
    </source>
</evidence>
<dbReference type="InterPro" id="IPR037651">
    <property type="entry name" value="Swc3"/>
</dbReference>
<dbReference type="OrthoDB" id="10503358at2759"/>